<name>A0A5S6QVL5_TRIMR</name>
<reference evidence="3" key="1">
    <citation type="submission" date="2019-12" db="UniProtKB">
        <authorList>
            <consortium name="WormBaseParasite"/>
        </authorList>
    </citation>
    <scope>IDENTIFICATION</scope>
</reference>
<protein>
    <submittedName>
        <fullName evidence="3">Uncharacterized protein</fullName>
    </submittedName>
</protein>
<evidence type="ECO:0000256" key="1">
    <source>
        <dbReference type="SAM" id="MobiDB-lite"/>
    </source>
</evidence>
<accession>A0A5S6QVL5</accession>
<sequence length="111" mass="12192">MRKSSEMAEWLSGRETTLKNGSSKGGQALATFPGKKKAPISWRLWNAGAAPLLVGSGGRRCTVELKGATYEPLVSGGGRVVDRWSYGRARRPTSCSSLWVLFWMDDDVERD</sequence>
<dbReference type="AlphaFoldDB" id="A0A5S6QVL5"/>
<dbReference type="Proteomes" id="UP000046395">
    <property type="component" value="Unassembled WGS sequence"/>
</dbReference>
<dbReference type="WBParaSite" id="TMUE_3000011451.1">
    <property type="protein sequence ID" value="TMUE_3000011451.1"/>
    <property type="gene ID" value="WBGene00289940"/>
</dbReference>
<evidence type="ECO:0000313" key="2">
    <source>
        <dbReference type="Proteomes" id="UP000046395"/>
    </source>
</evidence>
<evidence type="ECO:0000313" key="3">
    <source>
        <dbReference type="WBParaSite" id="TMUE_3000011451.1"/>
    </source>
</evidence>
<proteinExistence type="predicted"/>
<organism evidence="2 3">
    <name type="scientific">Trichuris muris</name>
    <name type="common">Mouse whipworm</name>
    <dbReference type="NCBI Taxonomy" id="70415"/>
    <lineage>
        <taxon>Eukaryota</taxon>
        <taxon>Metazoa</taxon>
        <taxon>Ecdysozoa</taxon>
        <taxon>Nematoda</taxon>
        <taxon>Enoplea</taxon>
        <taxon>Dorylaimia</taxon>
        <taxon>Trichinellida</taxon>
        <taxon>Trichuridae</taxon>
        <taxon>Trichuris</taxon>
    </lineage>
</organism>
<feature type="region of interest" description="Disordered" evidence="1">
    <location>
        <begin position="13"/>
        <end position="32"/>
    </location>
</feature>
<keyword evidence="2" id="KW-1185">Reference proteome</keyword>